<reference evidence="3" key="2">
    <citation type="submission" date="2020-09" db="EMBL/GenBank/DDBJ databases">
        <authorList>
            <person name="Sun Q."/>
            <person name="Ohkuma M."/>
        </authorList>
    </citation>
    <scope>NUCLEOTIDE SEQUENCE</scope>
    <source>
        <strain evidence="3">JCM 13919</strain>
    </source>
</reference>
<evidence type="ECO:0000313" key="3">
    <source>
        <dbReference type="EMBL" id="GGI82625.1"/>
    </source>
</evidence>
<dbReference type="Proteomes" id="UP000630149">
    <property type="component" value="Unassembled WGS sequence"/>
</dbReference>
<proteinExistence type="predicted"/>
<feature type="transmembrane region" description="Helical" evidence="1">
    <location>
        <begin position="50"/>
        <end position="69"/>
    </location>
</feature>
<dbReference type="Pfam" id="PF04956">
    <property type="entry name" value="TrbC"/>
    <property type="match status" value="1"/>
</dbReference>
<accession>A0A917JR79</accession>
<dbReference type="AlphaFoldDB" id="A0A917JR79"/>
<keyword evidence="2" id="KW-0732">Signal</keyword>
<reference evidence="3" key="1">
    <citation type="journal article" date="2014" name="Int. J. Syst. Evol. Microbiol.">
        <title>Complete genome sequence of Corynebacterium casei LMG S-19264T (=DSM 44701T), isolated from a smear-ripened cheese.</title>
        <authorList>
            <consortium name="US DOE Joint Genome Institute (JGI-PGF)"/>
            <person name="Walter F."/>
            <person name="Albersmeier A."/>
            <person name="Kalinowski J."/>
            <person name="Ruckert C."/>
        </authorList>
    </citation>
    <scope>NUCLEOTIDE SEQUENCE</scope>
    <source>
        <strain evidence="3">JCM 13919</strain>
    </source>
</reference>
<name>A0A917JR79_9GAMM</name>
<evidence type="ECO:0000313" key="4">
    <source>
        <dbReference type="Proteomes" id="UP000630149"/>
    </source>
</evidence>
<keyword evidence="1" id="KW-1133">Transmembrane helix</keyword>
<feature type="chain" id="PRO_5036873532" description="Vir protein" evidence="2">
    <location>
        <begin position="35"/>
        <end position="101"/>
    </location>
</feature>
<organism evidence="3 4">
    <name type="scientific">Legionella impletisoli</name>
    <dbReference type="NCBI Taxonomy" id="343510"/>
    <lineage>
        <taxon>Bacteria</taxon>
        <taxon>Pseudomonadati</taxon>
        <taxon>Pseudomonadota</taxon>
        <taxon>Gammaproteobacteria</taxon>
        <taxon>Legionellales</taxon>
        <taxon>Legionellaceae</taxon>
        <taxon>Legionella</taxon>
    </lineage>
</organism>
<feature type="transmembrane region" description="Helical" evidence="1">
    <location>
        <begin position="78"/>
        <end position="99"/>
    </location>
</feature>
<keyword evidence="4" id="KW-1185">Reference proteome</keyword>
<evidence type="ECO:0000256" key="2">
    <source>
        <dbReference type="SAM" id="SignalP"/>
    </source>
</evidence>
<feature type="signal peptide" evidence="2">
    <location>
        <begin position="1"/>
        <end position="34"/>
    </location>
</feature>
<dbReference type="InterPro" id="IPR007039">
    <property type="entry name" value="TrbC/VirB2"/>
</dbReference>
<gene>
    <name evidence="3" type="ORF">GCM10007966_09050</name>
</gene>
<protein>
    <recommendedName>
        <fullName evidence="5">Vir protein</fullName>
    </recommendedName>
</protein>
<dbReference type="EMBL" id="BMOB01000003">
    <property type="protein sequence ID" value="GGI82625.1"/>
    <property type="molecule type" value="Genomic_DNA"/>
</dbReference>
<evidence type="ECO:0008006" key="5">
    <source>
        <dbReference type="Google" id="ProtNLM"/>
    </source>
</evidence>
<sequence length="101" mass="11336">MSIQPIKYRVIKRMKNFKARLLLLLLLSPSITHAQSIESIINRTINYLQGGLARTVGIFCIIISGYLCLVRQKFPKEYFVMILVGLGIIYGGASLYSTLIG</sequence>
<evidence type="ECO:0000256" key="1">
    <source>
        <dbReference type="SAM" id="Phobius"/>
    </source>
</evidence>
<keyword evidence="1" id="KW-0472">Membrane</keyword>
<comment type="caution">
    <text evidence="3">The sequence shown here is derived from an EMBL/GenBank/DDBJ whole genome shotgun (WGS) entry which is preliminary data.</text>
</comment>
<dbReference type="RefSeq" id="WP_229669330.1">
    <property type="nucleotide sequence ID" value="NZ_BMOB01000003.1"/>
</dbReference>
<keyword evidence="1" id="KW-0812">Transmembrane</keyword>